<evidence type="ECO:0000256" key="8">
    <source>
        <dbReference type="RuleBase" id="RU004413"/>
    </source>
</evidence>
<evidence type="ECO:0000313" key="11">
    <source>
        <dbReference type="Proteomes" id="UP000182737"/>
    </source>
</evidence>
<dbReference type="AlphaFoldDB" id="A0A1I3L579"/>
<dbReference type="EMBL" id="FORI01000006">
    <property type="protein sequence ID" value="SFI79706.1"/>
    <property type="molecule type" value="Genomic_DNA"/>
</dbReference>
<evidence type="ECO:0000256" key="5">
    <source>
        <dbReference type="ARBA" id="ARBA00023274"/>
    </source>
</evidence>
<dbReference type="Gene3D" id="3.90.1170.10">
    <property type="entry name" value="Ribosomal protein L10e/L16"/>
    <property type="match status" value="1"/>
</dbReference>
<keyword evidence="5 7" id="KW-0687">Ribonucleoprotein</keyword>
<gene>
    <name evidence="7" type="primary">rplP</name>
    <name evidence="10" type="ORF">SAMN04487775_10641</name>
</gene>
<dbReference type="GO" id="GO:0000049">
    <property type="term" value="F:tRNA binding"/>
    <property type="evidence" value="ECO:0007669"/>
    <property type="project" value="UniProtKB-KW"/>
</dbReference>
<dbReference type="RefSeq" id="WP_074931689.1">
    <property type="nucleotide sequence ID" value="NZ_FORI01000006.1"/>
</dbReference>
<evidence type="ECO:0000256" key="3">
    <source>
        <dbReference type="ARBA" id="ARBA00022730"/>
    </source>
</evidence>
<comment type="function">
    <text evidence="7 9">Binds 23S rRNA and is also seen to make contacts with the A and possibly P site tRNAs.</text>
</comment>
<dbReference type="GO" id="GO:0022625">
    <property type="term" value="C:cytosolic large ribosomal subunit"/>
    <property type="evidence" value="ECO:0007669"/>
    <property type="project" value="TreeGrafter"/>
</dbReference>
<dbReference type="FunFam" id="3.90.1170.10:FF:000001">
    <property type="entry name" value="50S ribosomal protein L16"/>
    <property type="match status" value="1"/>
</dbReference>
<dbReference type="InterPro" id="IPR047873">
    <property type="entry name" value="Ribosomal_uL16"/>
</dbReference>
<dbReference type="CDD" id="cd01433">
    <property type="entry name" value="Ribosomal_L16_L10e"/>
    <property type="match status" value="1"/>
</dbReference>
<dbReference type="SUPFAM" id="SSF54686">
    <property type="entry name" value="Ribosomal protein L16p/L10e"/>
    <property type="match status" value="1"/>
</dbReference>
<dbReference type="InterPro" id="IPR000114">
    <property type="entry name" value="Ribosomal_uL16_bact-type"/>
</dbReference>
<dbReference type="PANTHER" id="PTHR12220:SF13">
    <property type="entry name" value="LARGE RIBOSOMAL SUBUNIT PROTEIN UL16M"/>
    <property type="match status" value="1"/>
</dbReference>
<protein>
    <recommendedName>
        <fullName evidence="6 7">Large ribosomal subunit protein uL16</fullName>
    </recommendedName>
</protein>
<keyword evidence="3 7" id="KW-0699">rRNA-binding</keyword>
<keyword evidence="4 7" id="KW-0689">Ribosomal protein</keyword>
<comment type="similarity">
    <text evidence="1 7 8">Belongs to the universal ribosomal protein uL16 family.</text>
</comment>
<dbReference type="PRINTS" id="PR00060">
    <property type="entry name" value="RIBOSOMALL16"/>
</dbReference>
<keyword evidence="2 7" id="KW-0820">tRNA-binding</keyword>
<dbReference type="NCBIfam" id="TIGR01164">
    <property type="entry name" value="rplP_bact"/>
    <property type="match status" value="1"/>
</dbReference>
<dbReference type="PROSITE" id="PS00701">
    <property type="entry name" value="RIBOSOMAL_L16_2"/>
    <property type="match status" value="1"/>
</dbReference>
<accession>A0A1I3L579</accession>
<dbReference type="Proteomes" id="UP000182737">
    <property type="component" value="Unassembled WGS sequence"/>
</dbReference>
<keyword evidence="11" id="KW-1185">Reference proteome</keyword>
<organism evidence="10 11">
    <name type="scientific">Treponema bryantii</name>
    <dbReference type="NCBI Taxonomy" id="163"/>
    <lineage>
        <taxon>Bacteria</taxon>
        <taxon>Pseudomonadati</taxon>
        <taxon>Spirochaetota</taxon>
        <taxon>Spirochaetia</taxon>
        <taxon>Spirochaetales</taxon>
        <taxon>Treponemataceae</taxon>
        <taxon>Treponema</taxon>
    </lineage>
</organism>
<dbReference type="GO" id="GO:0003735">
    <property type="term" value="F:structural constituent of ribosome"/>
    <property type="evidence" value="ECO:0007669"/>
    <property type="project" value="InterPro"/>
</dbReference>
<evidence type="ECO:0000256" key="1">
    <source>
        <dbReference type="ARBA" id="ARBA00008931"/>
    </source>
</evidence>
<keyword evidence="7 9" id="KW-0694">RNA-binding</keyword>
<dbReference type="Pfam" id="PF00252">
    <property type="entry name" value="Ribosomal_L16"/>
    <property type="match status" value="1"/>
</dbReference>
<dbReference type="OrthoDB" id="9802589at2"/>
<evidence type="ECO:0000256" key="9">
    <source>
        <dbReference type="RuleBase" id="RU004414"/>
    </source>
</evidence>
<comment type="subunit">
    <text evidence="7 9">Part of the 50S ribosomal subunit.</text>
</comment>
<dbReference type="HAMAP" id="MF_01342">
    <property type="entry name" value="Ribosomal_uL16"/>
    <property type="match status" value="1"/>
</dbReference>
<sequence length="139" mass="15468">MPLSPKRVIHRKVQRGREKGNATRDNNIDFGEIALVAMEPTWLDARVIEAARVAINRKLDRKGNVWIRVFPDKPITKKPAEVRMGKGKGAPDHWAAVIKPGMILFEVGGVDINLAHRALELAADKLPVITKIAVKPTRD</sequence>
<name>A0A1I3L579_9SPIR</name>
<dbReference type="InterPro" id="IPR036920">
    <property type="entry name" value="Ribosomal_uL16_sf"/>
</dbReference>
<reference evidence="11" key="1">
    <citation type="submission" date="2016-10" db="EMBL/GenBank/DDBJ databases">
        <authorList>
            <person name="Varghese N."/>
            <person name="Submissions S."/>
        </authorList>
    </citation>
    <scope>NUCLEOTIDE SEQUENCE [LARGE SCALE GENOMIC DNA]</scope>
    <source>
        <strain evidence="11">XBD1002</strain>
    </source>
</reference>
<dbReference type="PANTHER" id="PTHR12220">
    <property type="entry name" value="50S/60S RIBOSOMAL PROTEIN L16"/>
    <property type="match status" value="1"/>
</dbReference>
<evidence type="ECO:0000256" key="7">
    <source>
        <dbReference type="HAMAP-Rule" id="MF_01342"/>
    </source>
</evidence>
<dbReference type="GO" id="GO:0006412">
    <property type="term" value="P:translation"/>
    <property type="evidence" value="ECO:0007669"/>
    <property type="project" value="UniProtKB-UniRule"/>
</dbReference>
<dbReference type="GO" id="GO:0019843">
    <property type="term" value="F:rRNA binding"/>
    <property type="evidence" value="ECO:0007669"/>
    <property type="project" value="UniProtKB-UniRule"/>
</dbReference>
<proteinExistence type="inferred from homology"/>
<dbReference type="InterPro" id="IPR016180">
    <property type="entry name" value="Ribosomal_uL16_dom"/>
</dbReference>
<evidence type="ECO:0000256" key="4">
    <source>
        <dbReference type="ARBA" id="ARBA00022980"/>
    </source>
</evidence>
<evidence type="ECO:0000256" key="6">
    <source>
        <dbReference type="ARBA" id="ARBA00035198"/>
    </source>
</evidence>
<dbReference type="InterPro" id="IPR020798">
    <property type="entry name" value="Ribosomal_uL16_CS"/>
</dbReference>
<evidence type="ECO:0000256" key="2">
    <source>
        <dbReference type="ARBA" id="ARBA00022555"/>
    </source>
</evidence>
<evidence type="ECO:0000313" key="10">
    <source>
        <dbReference type="EMBL" id="SFI79706.1"/>
    </source>
</evidence>